<evidence type="ECO:0000256" key="1">
    <source>
        <dbReference type="SAM" id="MobiDB-lite"/>
    </source>
</evidence>
<name>A0A6S6Y0F6_9PROT</name>
<feature type="region of interest" description="Disordered" evidence="1">
    <location>
        <begin position="24"/>
        <end position="63"/>
    </location>
</feature>
<reference evidence="3 4" key="1">
    <citation type="submission" date="2020-03" db="EMBL/GenBank/DDBJ databases">
        <authorList>
            <consortium name="Genoscope - CEA"/>
            <person name="William W."/>
        </authorList>
    </citation>
    <scope>NUCLEOTIDE SEQUENCE [LARGE SCALE GENOMIC DNA]</scope>
    <source>
        <strain evidence="4">DSM 16959</strain>
    </source>
</reference>
<dbReference type="EMBL" id="LR778301">
    <property type="protein sequence ID" value="CAB1370753.1"/>
    <property type="molecule type" value="Genomic_DNA"/>
</dbReference>
<dbReference type="KEGG" id="doe:DENOEST_3599"/>
<evidence type="ECO:0000313" key="4">
    <source>
        <dbReference type="Proteomes" id="UP000515733"/>
    </source>
</evidence>
<organism evidence="3 4">
    <name type="scientific">Denitratisoma oestradiolicum</name>
    <dbReference type="NCBI Taxonomy" id="311182"/>
    <lineage>
        <taxon>Bacteria</taxon>
        <taxon>Pseudomonadati</taxon>
        <taxon>Pseudomonadota</taxon>
        <taxon>Betaproteobacteria</taxon>
        <taxon>Nitrosomonadales</taxon>
        <taxon>Sterolibacteriaceae</taxon>
        <taxon>Denitratisoma</taxon>
    </lineage>
</organism>
<keyword evidence="2" id="KW-0732">Signal</keyword>
<dbReference type="Proteomes" id="UP000515733">
    <property type="component" value="Chromosome"/>
</dbReference>
<sequence>MPPLPSCRFFLALITSACLLSPSTQAAGPGDDDETATSFRLQLSPSGSSPLSAGAPFWGPGNPTAMPVMTGRGETPPNANGTIGFGIGHRGRNGSTASLLTTREESFGLSQRTTHALWQSFPSPSLQLTVGLFQHRGENEVSYRGTGIAATLDYRGFFLQFARDPNFNFTSSDMTSVSMGLRF</sequence>
<feature type="compositionally biased region" description="Low complexity" evidence="1">
    <location>
        <begin position="43"/>
        <end position="56"/>
    </location>
</feature>
<proteinExistence type="predicted"/>
<evidence type="ECO:0000313" key="3">
    <source>
        <dbReference type="EMBL" id="CAB1370753.1"/>
    </source>
</evidence>
<feature type="chain" id="PRO_5043781042" description="Outer membrane protein beta-barrel domain-containing protein" evidence="2">
    <location>
        <begin position="27"/>
        <end position="183"/>
    </location>
</feature>
<evidence type="ECO:0000256" key="2">
    <source>
        <dbReference type="SAM" id="SignalP"/>
    </source>
</evidence>
<protein>
    <recommendedName>
        <fullName evidence="5">Outer membrane protein beta-barrel domain-containing protein</fullName>
    </recommendedName>
</protein>
<gene>
    <name evidence="3" type="ORF">DENOEST_3599</name>
</gene>
<feature type="signal peptide" evidence="2">
    <location>
        <begin position="1"/>
        <end position="26"/>
    </location>
</feature>
<dbReference type="RefSeq" id="WP_145769482.1">
    <property type="nucleotide sequence ID" value="NZ_LR778301.1"/>
</dbReference>
<dbReference type="AlphaFoldDB" id="A0A6S6Y0F6"/>
<accession>A0A6S6Y0F6</accession>
<evidence type="ECO:0008006" key="5">
    <source>
        <dbReference type="Google" id="ProtNLM"/>
    </source>
</evidence>
<keyword evidence="4" id="KW-1185">Reference proteome</keyword>